<keyword evidence="1" id="KW-0732">Signal</keyword>
<dbReference type="Proteomes" id="UP000480266">
    <property type="component" value="Unassembled WGS sequence"/>
</dbReference>
<keyword evidence="3" id="KW-1185">Reference proteome</keyword>
<name>A0A7C9VPV0_9BRAD</name>
<evidence type="ECO:0000313" key="2">
    <source>
        <dbReference type="EMBL" id="NGX98835.1"/>
    </source>
</evidence>
<evidence type="ECO:0000313" key="3">
    <source>
        <dbReference type="Proteomes" id="UP000480266"/>
    </source>
</evidence>
<organism evidence="2 3">
    <name type="scientific">Candidatus Afipia apatlaquensis</name>
    <dbReference type="NCBI Taxonomy" id="2712852"/>
    <lineage>
        <taxon>Bacteria</taxon>
        <taxon>Pseudomonadati</taxon>
        <taxon>Pseudomonadota</taxon>
        <taxon>Alphaproteobacteria</taxon>
        <taxon>Hyphomicrobiales</taxon>
        <taxon>Nitrobacteraceae</taxon>
        <taxon>Afipia</taxon>
    </lineage>
</organism>
<reference evidence="2" key="1">
    <citation type="submission" date="2020-02" db="EMBL/GenBank/DDBJ databases">
        <title>Draft genome sequence of Candidatus Afipia apatlaquensis IBT-C3, a potential strain for decolorization of textile dyes.</title>
        <authorList>
            <person name="Sanchez-Reyes A."/>
            <person name="Breton-Deval L."/>
            <person name="Mangelson H."/>
            <person name="Sanchez-Flores A."/>
        </authorList>
    </citation>
    <scope>NUCLEOTIDE SEQUENCE [LARGE SCALE GENOMIC DNA]</scope>
    <source>
        <strain evidence="2">IBT-C3</strain>
    </source>
</reference>
<comment type="caution">
    <text evidence="2">The sequence shown here is derived from an EMBL/GenBank/DDBJ whole genome shotgun (WGS) entry which is preliminary data.</text>
</comment>
<evidence type="ECO:0000256" key="1">
    <source>
        <dbReference type="SAM" id="SignalP"/>
    </source>
</evidence>
<protein>
    <submittedName>
        <fullName evidence="2">Uncharacterized protein</fullName>
    </submittedName>
</protein>
<dbReference type="AlphaFoldDB" id="A0A7C9VPV0"/>
<feature type="chain" id="PRO_5029007426" evidence="1">
    <location>
        <begin position="24"/>
        <end position="54"/>
    </location>
</feature>
<dbReference type="EMBL" id="JAAMRR010001406">
    <property type="protein sequence ID" value="NGX98835.1"/>
    <property type="molecule type" value="Genomic_DNA"/>
</dbReference>
<accession>A0A7C9VPV0</accession>
<gene>
    <name evidence="2" type="ORF">G4V63_27610</name>
</gene>
<feature type="signal peptide" evidence="1">
    <location>
        <begin position="1"/>
        <end position="23"/>
    </location>
</feature>
<sequence length="54" mass="5569">MAQDALLAVALASVLTSAASMNASCVSFSCASIGRDELLDAQARLNGKEKLLDQ</sequence>
<proteinExistence type="predicted"/>